<dbReference type="Gene3D" id="3.40.50.1820">
    <property type="entry name" value="alpha/beta hydrolase"/>
    <property type="match status" value="1"/>
</dbReference>
<dbReference type="GO" id="GO:0004252">
    <property type="term" value="F:serine-type endopeptidase activity"/>
    <property type="evidence" value="ECO:0007669"/>
    <property type="project" value="TreeGrafter"/>
</dbReference>
<dbReference type="PANTHER" id="PTHR42776:SF27">
    <property type="entry name" value="DIPEPTIDYL PEPTIDASE FAMILY MEMBER 6"/>
    <property type="match status" value="1"/>
</dbReference>
<sequence length="169" mass="19613">MAGVDYAIEQGWSDPDRLGVGGWSYGGILTNYVITQTNRFQGAITGASEVLYIANYGHDHYQRQWEAELGLPWEGDNRENWERISPFNRVEYIETPTLIMGGEQDWNVPILNSEQLYQALRRRGIETQLVVYPDQGHGIRVPTYQVDRYERYLSWYNDHVRGANRPISE</sequence>
<keyword evidence="1" id="KW-0378">Hydrolase</keyword>
<dbReference type="Pfam" id="PF00326">
    <property type="entry name" value="Peptidase_S9"/>
    <property type="match status" value="1"/>
</dbReference>
<dbReference type="GO" id="GO:0006508">
    <property type="term" value="P:proteolysis"/>
    <property type="evidence" value="ECO:0007669"/>
    <property type="project" value="InterPro"/>
</dbReference>
<dbReference type="InterPro" id="IPR001375">
    <property type="entry name" value="Peptidase_S9_cat"/>
</dbReference>
<dbReference type="SUPFAM" id="SSF53474">
    <property type="entry name" value="alpha/beta-Hydrolases"/>
    <property type="match status" value="1"/>
</dbReference>
<accession>A0A381RNV0</accession>
<name>A0A381RNV0_9ZZZZ</name>
<proteinExistence type="predicted"/>
<organism evidence="3">
    <name type="scientific">marine metagenome</name>
    <dbReference type="NCBI Taxonomy" id="408172"/>
    <lineage>
        <taxon>unclassified sequences</taxon>
        <taxon>metagenomes</taxon>
        <taxon>ecological metagenomes</taxon>
    </lineage>
</organism>
<dbReference type="InterPro" id="IPR029058">
    <property type="entry name" value="AB_hydrolase_fold"/>
</dbReference>
<evidence type="ECO:0000256" key="1">
    <source>
        <dbReference type="ARBA" id="ARBA00022801"/>
    </source>
</evidence>
<protein>
    <recommendedName>
        <fullName evidence="2">Peptidase S9 prolyl oligopeptidase catalytic domain-containing protein</fullName>
    </recommendedName>
</protein>
<reference evidence="3" key="1">
    <citation type="submission" date="2018-05" db="EMBL/GenBank/DDBJ databases">
        <authorList>
            <person name="Lanie J.A."/>
            <person name="Ng W.-L."/>
            <person name="Kazmierczak K.M."/>
            <person name="Andrzejewski T.M."/>
            <person name="Davidsen T.M."/>
            <person name="Wayne K.J."/>
            <person name="Tettelin H."/>
            <person name="Glass J.I."/>
            <person name="Rusch D."/>
            <person name="Podicherti R."/>
            <person name="Tsui H.-C.T."/>
            <person name="Winkler M.E."/>
        </authorList>
    </citation>
    <scope>NUCLEOTIDE SEQUENCE</scope>
</reference>
<dbReference type="AlphaFoldDB" id="A0A381RNV0"/>
<evidence type="ECO:0000313" key="3">
    <source>
        <dbReference type="EMBL" id="SUZ92719.1"/>
    </source>
</evidence>
<evidence type="ECO:0000259" key="2">
    <source>
        <dbReference type="Pfam" id="PF00326"/>
    </source>
</evidence>
<feature type="domain" description="Peptidase S9 prolyl oligopeptidase catalytic" evidence="2">
    <location>
        <begin position="1"/>
        <end position="160"/>
    </location>
</feature>
<dbReference type="PANTHER" id="PTHR42776">
    <property type="entry name" value="SERINE PEPTIDASE S9 FAMILY MEMBER"/>
    <property type="match status" value="1"/>
</dbReference>
<dbReference type="EMBL" id="UINC01002083">
    <property type="protein sequence ID" value="SUZ92719.1"/>
    <property type="molecule type" value="Genomic_DNA"/>
</dbReference>
<gene>
    <name evidence="3" type="ORF">METZ01_LOCUS45573</name>
</gene>